<dbReference type="AlphaFoldDB" id="A0A9P8QC65"/>
<keyword evidence="2" id="KW-1185">Reference proteome</keyword>
<dbReference type="Proteomes" id="UP000774326">
    <property type="component" value="Unassembled WGS sequence"/>
</dbReference>
<name>A0A9P8QC65_WICPI</name>
<proteinExistence type="predicted"/>
<dbReference type="EMBL" id="JAEUBG010000611">
    <property type="protein sequence ID" value="KAH3687806.1"/>
    <property type="molecule type" value="Genomic_DNA"/>
</dbReference>
<evidence type="ECO:0000313" key="1">
    <source>
        <dbReference type="EMBL" id="KAH3687806.1"/>
    </source>
</evidence>
<accession>A0A9P8QC65</accession>
<sequence length="154" mass="16801">MAKTVSLEVKLRILASSNGSSQVKALDSTEFVFQVLSSGWVQVHLVEFKPKSPESTVDPRNVTLLQPTNGIDLTDGSGLSLDTKVNNGQDTSVWVKQFFSVVNSRVVQWDHGKRVGEGDKIDFLVWQFKITGITTDNSDVGPAVLGDSFLGNFT</sequence>
<comment type="caution">
    <text evidence="1">The sequence shown here is derived from an EMBL/GenBank/DDBJ whole genome shotgun (WGS) entry which is preliminary data.</text>
</comment>
<reference evidence="1" key="2">
    <citation type="submission" date="2021-01" db="EMBL/GenBank/DDBJ databases">
        <authorList>
            <person name="Schikora-Tamarit M.A."/>
        </authorList>
    </citation>
    <scope>NUCLEOTIDE SEQUENCE</scope>
    <source>
        <strain evidence="1">CBS2887</strain>
    </source>
</reference>
<organism evidence="1 2">
    <name type="scientific">Wickerhamomyces pijperi</name>
    <name type="common">Yeast</name>
    <name type="synonym">Pichia pijperi</name>
    <dbReference type="NCBI Taxonomy" id="599730"/>
    <lineage>
        <taxon>Eukaryota</taxon>
        <taxon>Fungi</taxon>
        <taxon>Dikarya</taxon>
        <taxon>Ascomycota</taxon>
        <taxon>Saccharomycotina</taxon>
        <taxon>Saccharomycetes</taxon>
        <taxon>Phaffomycetales</taxon>
        <taxon>Wickerhamomycetaceae</taxon>
        <taxon>Wickerhamomyces</taxon>
    </lineage>
</organism>
<reference evidence="1" key="1">
    <citation type="journal article" date="2021" name="Open Biol.">
        <title>Shared evolutionary footprints suggest mitochondrial oxidative damage underlies multiple complex I losses in fungi.</title>
        <authorList>
            <person name="Schikora-Tamarit M.A."/>
            <person name="Marcet-Houben M."/>
            <person name="Nosek J."/>
            <person name="Gabaldon T."/>
        </authorList>
    </citation>
    <scope>NUCLEOTIDE SEQUENCE</scope>
    <source>
        <strain evidence="1">CBS2887</strain>
    </source>
</reference>
<protein>
    <submittedName>
        <fullName evidence="1">Uncharacterized protein</fullName>
    </submittedName>
</protein>
<evidence type="ECO:0000313" key="2">
    <source>
        <dbReference type="Proteomes" id="UP000774326"/>
    </source>
</evidence>
<gene>
    <name evidence="1" type="ORF">WICPIJ_001214</name>
</gene>